<protein>
    <recommendedName>
        <fullName evidence="8">Vacuolar protein sorting-associated protein 13</fullName>
    </recommendedName>
</protein>
<dbReference type="GO" id="GO:0007005">
    <property type="term" value="P:mitochondrion organization"/>
    <property type="evidence" value="ECO:0007669"/>
    <property type="project" value="TreeGrafter"/>
</dbReference>
<evidence type="ECO:0000313" key="6">
    <source>
        <dbReference type="EMBL" id="KAK7694664.1"/>
    </source>
</evidence>
<evidence type="ECO:0000256" key="1">
    <source>
        <dbReference type="ARBA" id="ARBA00006545"/>
    </source>
</evidence>
<feature type="region of interest" description="Disordered" evidence="2">
    <location>
        <begin position="89"/>
        <end position="108"/>
    </location>
</feature>
<dbReference type="Proteomes" id="UP001385951">
    <property type="component" value="Unassembled WGS sequence"/>
</dbReference>
<dbReference type="Pfam" id="PF25037">
    <property type="entry name" value="VPS13_C"/>
    <property type="match status" value="1"/>
</dbReference>
<dbReference type="Pfam" id="PF25033">
    <property type="entry name" value="VPS13_M"/>
    <property type="match status" value="1"/>
</dbReference>
<dbReference type="GO" id="GO:0006623">
    <property type="term" value="P:protein targeting to vacuole"/>
    <property type="evidence" value="ECO:0007669"/>
    <property type="project" value="TreeGrafter"/>
</dbReference>
<organism evidence="6 7">
    <name type="scientific">Cerrena zonata</name>
    <dbReference type="NCBI Taxonomy" id="2478898"/>
    <lineage>
        <taxon>Eukaryota</taxon>
        <taxon>Fungi</taxon>
        <taxon>Dikarya</taxon>
        <taxon>Basidiomycota</taxon>
        <taxon>Agaricomycotina</taxon>
        <taxon>Agaricomycetes</taxon>
        <taxon>Polyporales</taxon>
        <taxon>Cerrenaceae</taxon>
        <taxon>Cerrena</taxon>
    </lineage>
</organism>
<evidence type="ECO:0000259" key="4">
    <source>
        <dbReference type="Pfam" id="PF25036"/>
    </source>
</evidence>
<feature type="region of interest" description="Disordered" evidence="2">
    <location>
        <begin position="240"/>
        <end position="265"/>
    </location>
</feature>
<dbReference type="PANTHER" id="PTHR16166:SF93">
    <property type="entry name" value="INTERMEMBRANE LIPID TRANSFER PROTEIN VPS13"/>
    <property type="match status" value="1"/>
</dbReference>
<comment type="similarity">
    <text evidence="1">Belongs to the VPS13 family.</text>
</comment>
<gene>
    <name evidence="6" type="ORF">QCA50_001852</name>
</gene>
<dbReference type="EMBL" id="JASBNA010000002">
    <property type="protein sequence ID" value="KAK7694664.1"/>
    <property type="molecule type" value="Genomic_DNA"/>
</dbReference>
<dbReference type="GO" id="GO:0045324">
    <property type="term" value="P:late endosome to vacuole transport"/>
    <property type="evidence" value="ECO:0007669"/>
    <property type="project" value="TreeGrafter"/>
</dbReference>
<dbReference type="PANTHER" id="PTHR16166">
    <property type="entry name" value="VACUOLAR PROTEIN SORTING-ASSOCIATED PROTEIN VPS13"/>
    <property type="match status" value="1"/>
</dbReference>
<evidence type="ECO:0008006" key="8">
    <source>
        <dbReference type="Google" id="ProtNLM"/>
    </source>
</evidence>
<feature type="domain" description="Vacuolar protein sorting-associated protein 13 VPS13 adaptor binding" evidence="4">
    <location>
        <begin position="453"/>
        <end position="1023"/>
    </location>
</feature>
<dbReference type="InterPro" id="IPR026847">
    <property type="entry name" value="VPS13"/>
</dbReference>
<evidence type="ECO:0000256" key="2">
    <source>
        <dbReference type="SAM" id="MobiDB-lite"/>
    </source>
</evidence>
<sequence>MLSDGAMESQIVLKSFTMGNTRAGNSKFREIIPATQHNRDQVMILFTMSGGSDRSSLAVVTVDSFQMILAVEPVIALLGFFLSAFPSNGTSTEAPEESEDITQSADEAQSTSGVSFRVDLHDVSISVLQDDADPETQAIRLALHKVELSQQGILAASIDRLGMSLMRMGTSSESVRFLDEVDLTCSLDSRASASQQMTSIELSMRPIVFRASYRDINLITTIVNKALDLYSKSIQSHASEVNARQTKDSGKSASGTALARSANRASMSQSVGHARVLTTKEQLKATIDGFRLVLIGDLHEQPMLHLRVKPFELTAKDWTGELQASTTLAMHLSYWNLTNSHWEPLIDPWTFSPSITRDGPAGGMTLAITAKERLNLNVSTTFVELAIATVNTMSQEGERVLASSRGSNAPYRIVNQTGYSLFVWSDLEGNSGIKDAAATQVNHGKTVDWRFDDWKTMREHVSSTGHNSIGVRFVDKQWDQLRSIPVDREGEYTFSLRPRTEKLAYRLLCDVKVQDNVKVVTLRSTYKVENNTLYPLEVTLVDESGQPTHSPEKIAPGKDYALPIEAVGKNRIRIQPDQGFGYKWSPAIRWEDLIQKRSFAIRCPHADPNEAAFRFQAWVETEVSDIQARKYPRITLKLRAPIELENLLPYNLEYRIYDKDTDQNWRSYLRKGGIMPVHSVELRHLVLLNVNVEDTPFKPSDFAIINTDGGSDFDIENRVTLRDEKDRKLDLRLNYVKYPNSGGCFKVQVYSPYLVINKTELPFLVKPARGTRIGGVVDIAGETRPDILSQPIPFMVSHPNDQGKDFIFKVGDSTWSQTVSLEAPAADTALVIPSQLQRGEEIHVGVSWSEGLGKYKLSKVITLAPRFIVRNASSEPIVFREHGAPPKGRSSLQPGERAPLLFTRAGDIRLLTFAFPGLNARWSAPVNIEDIGSIHFRMKAAGDDTTDHLMHADVKLGGSTVFVVISRASEGWPFVIENDSDYAFTLYQTDSEHVDAGPSSDTTRKYTVSKRSSMEYAWDYPAGRDKRLVLCTDRSRRAIDIMEIGDLVPFKFSQRDGTRIVSLDIRAEGHKQVLSITNYNPEFSLYKPKRRSSGSLVRQDTISSSQEAFEAVQEEVLPTLTLKLDLGGIGLSMINRRMVEVVYLSLNALKIEYSNSVVAQSVALSCGSIQMDNQLHDAIFPVVLQPTPIPKDASVASLPTCSGVRNLVEGPSLLVPQEVEVVEPEATAGGEDYYFEVLELQPIKLTISFMRTERVSSDEKMSIRNPFAVVLNAVTMAVGNINDAPLEMNSLAIKDMRLTLPDLQQRVMYHYRQEVLRQLYRILGSADFIGNPVGLFTNVSSGVADIFYEPFNGAVMHGDRDFGIGIAKGAASFVKKTVFGFSDSFTRITSSVGKGLSAATFDSEYQARRRLAQRRNKPRHAIYGVAAGAEALAASVASGFEGVVLKPIEGVESEGAKGFFKGIGKGLVGAVTKPVVGVFDLAANVGEGIRNTTTVFDRPARDRVRQPRHTPFDGVLVPFADREALGQYWMKDLSDGAYRDEHYVAHINIPGGDNVVLLTTTKILSFWSNKLRLEWELSFTHVQGVTIEDTGIRFAHKNGKGYDKFVMIPDKSAQNWFFGQVATVVKAFNARRRMDS</sequence>
<dbReference type="Pfam" id="PF25036">
    <property type="entry name" value="VPS13_VAB"/>
    <property type="match status" value="1"/>
</dbReference>
<dbReference type="GO" id="GO:0045053">
    <property type="term" value="P:protein retention in Golgi apparatus"/>
    <property type="evidence" value="ECO:0007669"/>
    <property type="project" value="TreeGrafter"/>
</dbReference>
<evidence type="ECO:0000313" key="7">
    <source>
        <dbReference type="Proteomes" id="UP001385951"/>
    </source>
</evidence>
<dbReference type="InterPro" id="IPR056747">
    <property type="entry name" value="VPS13-like_M"/>
</dbReference>
<evidence type="ECO:0000259" key="3">
    <source>
        <dbReference type="Pfam" id="PF25033"/>
    </source>
</evidence>
<reference evidence="6 7" key="1">
    <citation type="submission" date="2022-09" db="EMBL/GenBank/DDBJ databases">
        <authorList>
            <person name="Palmer J.M."/>
        </authorList>
    </citation>
    <scope>NUCLEOTIDE SEQUENCE [LARGE SCALE GENOMIC DNA]</scope>
    <source>
        <strain evidence="6 7">DSM 7382</strain>
    </source>
</reference>
<dbReference type="InterPro" id="IPR056748">
    <property type="entry name" value="VPS13-like_C"/>
</dbReference>
<comment type="caution">
    <text evidence="6">The sequence shown here is derived from an EMBL/GenBank/DDBJ whole genome shotgun (WGS) entry which is preliminary data.</text>
</comment>
<accession>A0AAW0GS59</accession>
<proteinExistence type="inferred from homology"/>
<keyword evidence="7" id="KW-1185">Reference proteome</keyword>
<feature type="domain" description="VPS13-like middle region" evidence="3">
    <location>
        <begin position="1"/>
        <end position="394"/>
    </location>
</feature>
<evidence type="ECO:0000259" key="5">
    <source>
        <dbReference type="Pfam" id="PF25037"/>
    </source>
</evidence>
<dbReference type="InterPro" id="IPR009543">
    <property type="entry name" value="VPS13_VAB"/>
</dbReference>
<name>A0AAW0GS59_9APHY</name>
<feature type="domain" description="Intermembrane lipid transfer protein VPS13-like C-terminal" evidence="5">
    <location>
        <begin position="1504"/>
        <end position="1611"/>
    </location>
</feature>